<evidence type="ECO:0000256" key="4">
    <source>
        <dbReference type="ARBA" id="ARBA00022801"/>
    </source>
</evidence>
<evidence type="ECO:0000259" key="7">
    <source>
        <dbReference type="PROSITE" id="PS50191"/>
    </source>
</evidence>
<organism evidence="8 9">
    <name type="scientific">Dimorphilus gyrociliatus</name>
    <dbReference type="NCBI Taxonomy" id="2664684"/>
    <lineage>
        <taxon>Eukaryota</taxon>
        <taxon>Metazoa</taxon>
        <taxon>Spiralia</taxon>
        <taxon>Lophotrochozoa</taxon>
        <taxon>Annelida</taxon>
        <taxon>Polychaeta</taxon>
        <taxon>Polychaeta incertae sedis</taxon>
        <taxon>Dinophilidae</taxon>
        <taxon>Dimorphilus</taxon>
    </lineage>
</organism>
<feature type="transmembrane region" description="Helical" evidence="6">
    <location>
        <begin position="201"/>
        <end position="222"/>
    </location>
</feature>
<dbReference type="InterPro" id="IPR001251">
    <property type="entry name" value="CRAL-TRIO_dom"/>
</dbReference>
<dbReference type="PANTHER" id="PTHR12112:SF22">
    <property type="entry name" value="MANGANESE-DEPENDENT INORGANIC PYROPHOSPHATASE-RELATED"/>
    <property type="match status" value="1"/>
</dbReference>
<dbReference type="OrthoDB" id="19923at2759"/>
<evidence type="ECO:0000256" key="1">
    <source>
        <dbReference type="ARBA" id="ARBA00004496"/>
    </source>
</evidence>
<keyword evidence="6" id="KW-1133">Transmembrane helix</keyword>
<dbReference type="FunFam" id="3.40.525.10:FF:000001">
    <property type="entry name" value="BCL2/adenovirus E1B protein-interacting protein 2"/>
    <property type="match status" value="1"/>
</dbReference>
<protein>
    <submittedName>
        <fullName evidence="8">DgyrCDS1465</fullName>
    </submittedName>
</protein>
<dbReference type="Proteomes" id="UP000549394">
    <property type="component" value="Unassembled WGS sequence"/>
</dbReference>
<proteinExistence type="predicted"/>
<name>A0A7I8V988_9ANNE</name>
<keyword evidence="6" id="KW-0472">Membrane</keyword>
<keyword evidence="5" id="KW-0464">Manganese</keyword>
<evidence type="ECO:0000256" key="6">
    <source>
        <dbReference type="SAM" id="Phobius"/>
    </source>
</evidence>
<dbReference type="PANTHER" id="PTHR12112">
    <property type="entry name" value="BNIP - RELATED"/>
    <property type="match status" value="1"/>
</dbReference>
<keyword evidence="2" id="KW-0963">Cytoplasm</keyword>
<feature type="domain" description="CRAL-TRIO" evidence="7">
    <location>
        <begin position="153"/>
        <end position="315"/>
    </location>
</feature>
<dbReference type="EMBL" id="CAJFCJ010000002">
    <property type="protein sequence ID" value="CAD5112236.1"/>
    <property type="molecule type" value="Genomic_DNA"/>
</dbReference>
<keyword evidence="9" id="KW-1185">Reference proteome</keyword>
<reference evidence="8 9" key="1">
    <citation type="submission" date="2020-08" db="EMBL/GenBank/DDBJ databases">
        <authorList>
            <person name="Hejnol A."/>
        </authorList>
    </citation>
    <scope>NUCLEOTIDE SEQUENCE [LARGE SCALE GENOMIC DNA]</scope>
</reference>
<dbReference type="Pfam" id="PF12496">
    <property type="entry name" value="BNIP2"/>
    <property type="match status" value="1"/>
</dbReference>
<sequence>MRRLRIIRLFFQENENRPTKLEREQLDSPSDRVPEDIALKAALSPVDSADNRPNNIDCPRKKKILPDFRLLSEEAVEETEDDDEESKKALPNGQEFTLEKTMFEEKSLECPQIDIDLQDSPSTPGDAVPELEEDSKEKRWRTVTIADKHYRLDMKVIEPYKKVLSHGGYYGGDGFKAIVVFCTCYLPDKRRKDYNYVMDNLFLYVVSTLELLVVEDYMIIFFHGATPKYKMPSLVWLKKCYDMIDRRLKKNLKRLLIVHPTIWLKTLMLMMKPFISSKFRNKVDYVKNLKELSEKVSTEYVYVPDEIVEFDKKLNKEER</sequence>
<gene>
    <name evidence="8" type="ORF">DGYR_LOCUS1417</name>
</gene>
<dbReference type="InterPro" id="IPR022181">
    <property type="entry name" value="Bcl2-/adenovirus-E1B"/>
</dbReference>
<dbReference type="SMART" id="SM00516">
    <property type="entry name" value="SEC14"/>
    <property type="match status" value="1"/>
</dbReference>
<comment type="subcellular location">
    <subcellularLocation>
        <location evidence="1">Cytoplasm</location>
    </subcellularLocation>
</comment>
<evidence type="ECO:0000313" key="9">
    <source>
        <dbReference type="Proteomes" id="UP000549394"/>
    </source>
</evidence>
<keyword evidence="4" id="KW-0378">Hydrolase</keyword>
<accession>A0A7I8V988</accession>
<comment type="caution">
    <text evidence="8">The sequence shown here is derived from an EMBL/GenBank/DDBJ whole genome shotgun (WGS) entry which is preliminary data.</text>
</comment>
<dbReference type="Pfam" id="PF13716">
    <property type="entry name" value="CRAL_TRIO_2"/>
    <property type="match status" value="1"/>
</dbReference>
<evidence type="ECO:0000256" key="5">
    <source>
        <dbReference type="ARBA" id="ARBA00023211"/>
    </source>
</evidence>
<dbReference type="GO" id="GO:0005737">
    <property type="term" value="C:cytoplasm"/>
    <property type="evidence" value="ECO:0007669"/>
    <property type="project" value="UniProtKB-SubCell"/>
</dbReference>
<keyword evidence="6" id="KW-0812">Transmembrane</keyword>
<feature type="transmembrane region" description="Helical" evidence="6">
    <location>
        <begin position="256"/>
        <end position="275"/>
    </location>
</feature>
<dbReference type="Gene3D" id="3.40.525.10">
    <property type="entry name" value="CRAL-TRIO lipid binding domain"/>
    <property type="match status" value="1"/>
</dbReference>
<dbReference type="SUPFAM" id="SSF52087">
    <property type="entry name" value="CRAL/TRIO domain"/>
    <property type="match status" value="1"/>
</dbReference>
<dbReference type="PROSITE" id="PS50191">
    <property type="entry name" value="CRAL_TRIO"/>
    <property type="match status" value="1"/>
</dbReference>
<dbReference type="CDD" id="cd00170">
    <property type="entry name" value="SEC14"/>
    <property type="match status" value="1"/>
</dbReference>
<keyword evidence="3" id="KW-0479">Metal-binding</keyword>
<dbReference type="AlphaFoldDB" id="A0A7I8V988"/>
<evidence type="ECO:0000256" key="2">
    <source>
        <dbReference type="ARBA" id="ARBA00022490"/>
    </source>
</evidence>
<dbReference type="InterPro" id="IPR036865">
    <property type="entry name" value="CRAL-TRIO_dom_sf"/>
</dbReference>
<evidence type="ECO:0000313" key="8">
    <source>
        <dbReference type="EMBL" id="CAD5112236.1"/>
    </source>
</evidence>
<evidence type="ECO:0000256" key="3">
    <source>
        <dbReference type="ARBA" id="ARBA00022723"/>
    </source>
</evidence>